<dbReference type="EMBL" id="JOJR01000840">
    <property type="protein sequence ID" value="RCN33971.1"/>
    <property type="molecule type" value="Genomic_DNA"/>
</dbReference>
<comment type="caution">
    <text evidence="1">The sequence shown here is derived from an EMBL/GenBank/DDBJ whole genome shotgun (WGS) entry which is preliminary data.</text>
</comment>
<gene>
    <name evidence="1" type="ORF">ANCCAN_20184</name>
</gene>
<reference evidence="1 2" key="1">
    <citation type="submission" date="2014-10" db="EMBL/GenBank/DDBJ databases">
        <title>Draft genome of the hookworm Ancylostoma caninum.</title>
        <authorList>
            <person name="Mitreva M."/>
        </authorList>
    </citation>
    <scope>NUCLEOTIDE SEQUENCE [LARGE SCALE GENOMIC DNA]</scope>
    <source>
        <strain evidence="1 2">Baltimore</strain>
    </source>
</reference>
<accession>A0A368FP26</accession>
<dbReference type="STRING" id="29170.A0A368FP26"/>
<keyword evidence="2" id="KW-1185">Reference proteome</keyword>
<proteinExistence type="predicted"/>
<evidence type="ECO:0000313" key="2">
    <source>
        <dbReference type="Proteomes" id="UP000252519"/>
    </source>
</evidence>
<evidence type="ECO:0000313" key="1">
    <source>
        <dbReference type="EMBL" id="RCN33971.1"/>
    </source>
</evidence>
<organism evidence="1 2">
    <name type="scientific">Ancylostoma caninum</name>
    <name type="common">Dog hookworm</name>
    <dbReference type="NCBI Taxonomy" id="29170"/>
    <lineage>
        <taxon>Eukaryota</taxon>
        <taxon>Metazoa</taxon>
        <taxon>Ecdysozoa</taxon>
        <taxon>Nematoda</taxon>
        <taxon>Chromadorea</taxon>
        <taxon>Rhabditida</taxon>
        <taxon>Rhabditina</taxon>
        <taxon>Rhabditomorpha</taxon>
        <taxon>Strongyloidea</taxon>
        <taxon>Ancylostomatidae</taxon>
        <taxon>Ancylostomatinae</taxon>
        <taxon>Ancylostoma</taxon>
    </lineage>
</organism>
<dbReference type="AlphaFoldDB" id="A0A368FP26"/>
<name>A0A368FP26_ANCCA</name>
<dbReference type="Proteomes" id="UP000252519">
    <property type="component" value="Unassembled WGS sequence"/>
</dbReference>
<sequence length="151" mass="17691">MMQRRKIRRTPEKLHIGTNGLQWNEQGERLSEFIMRTKTINEERKPRNLRSPKPVINCDLFTSLADFWEDAVVDNIDEEYDQLVQHPRDSVKTAEGSRATRRRLSHETVELIGQRRAAKAAGNYELTSELAKQCREAIKEALKEYNHTKRT</sequence>
<protein>
    <submittedName>
        <fullName evidence="1">Uncharacterized protein</fullName>
    </submittedName>
</protein>